<dbReference type="InterPro" id="IPR001387">
    <property type="entry name" value="Cro/C1-type_HTH"/>
</dbReference>
<dbReference type="Pfam" id="PF01381">
    <property type="entry name" value="HTH_3"/>
    <property type="match status" value="1"/>
</dbReference>
<organism evidence="2 3">
    <name type="scientific">Streptomyces andamanensis</name>
    <dbReference type="NCBI Taxonomy" id="1565035"/>
    <lineage>
        <taxon>Bacteria</taxon>
        <taxon>Bacillati</taxon>
        <taxon>Actinomycetota</taxon>
        <taxon>Actinomycetes</taxon>
        <taxon>Kitasatosporales</taxon>
        <taxon>Streptomycetaceae</taxon>
        <taxon>Streptomyces</taxon>
    </lineage>
</organism>
<evidence type="ECO:0000313" key="3">
    <source>
        <dbReference type="Proteomes" id="UP001595824"/>
    </source>
</evidence>
<dbReference type="InterPro" id="IPR010982">
    <property type="entry name" value="Lambda_DNA-bd_dom_sf"/>
</dbReference>
<proteinExistence type="predicted"/>
<dbReference type="EMBL" id="JBHSDP010000011">
    <property type="protein sequence ID" value="MFC4328315.1"/>
    <property type="molecule type" value="Genomic_DNA"/>
</dbReference>
<dbReference type="PROSITE" id="PS50943">
    <property type="entry name" value="HTH_CROC1"/>
    <property type="match status" value="1"/>
</dbReference>
<dbReference type="CDD" id="cd00093">
    <property type="entry name" value="HTH_XRE"/>
    <property type="match status" value="1"/>
</dbReference>
<name>A0ABV8TCE6_9ACTN</name>
<feature type="domain" description="HTH cro/C1-type" evidence="1">
    <location>
        <begin position="21"/>
        <end position="62"/>
    </location>
</feature>
<dbReference type="Gene3D" id="1.10.260.40">
    <property type="entry name" value="lambda repressor-like DNA-binding domains"/>
    <property type="match status" value="1"/>
</dbReference>
<evidence type="ECO:0000313" key="2">
    <source>
        <dbReference type="EMBL" id="MFC4328315.1"/>
    </source>
</evidence>
<gene>
    <name evidence="2" type="ORF">ACFPC0_10805</name>
</gene>
<accession>A0ABV8TCE6</accession>
<dbReference type="RefSeq" id="WP_381738486.1">
    <property type="nucleotide sequence ID" value="NZ_JBHSDP010000011.1"/>
</dbReference>
<dbReference type="SUPFAM" id="SSF47413">
    <property type="entry name" value="lambda repressor-like DNA-binding domains"/>
    <property type="match status" value="1"/>
</dbReference>
<sequence length="78" mass="8115">MSEADRARLALAALRNGTAARIRTVHGWTTADLARACNVSTGLLASWEAGEQAPAPATAVKLWTVLVHACTAPPPNVP</sequence>
<comment type="caution">
    <text evidence="2">The sequence shown here is derived from an EMBL/GenBank/DDBJ whole genome shotgun (WGS) entry which is preliminary data.</text>
</comment>
<protein>
    <submittedName>
        <fullName evidence="2">Multiprotein-bridging factor 1 family protein</fullName>
    </submittedName>
</protein>
<reference evidence="3" key="1">
    <citation type="journal article" date="2019" name="Int. J. Syst. Evol. Microbiol.">
        <title>The Global Catalogue of Microorganisms (GCM) 10K type strain sequencing project: providing services to taxonomists for standard genome sequencing and annotation.</title>
        <authorList>
            <consortium name="The Broad Institute Genomics Platform"/>
            <consortium name="The Broad Institute Genome Sequencing Center for Infectious Disease"/>
            <person name="Wu L."/>
            <person name="Ma J."/>
        </authorList>
    </citation>
    <scope>NUCLEOTIDE SEQUENCE [LARGE SCALE GENOMIC DNA]</scope>
    <source>
        <strain evidence="3">PCU 347</strain>
    </source>
</reference>
<keyword evidence="3" id="KW-1185">Reference proteome</keyword>
<evidence type="ECO:0000259" key="1">
    <source>
        <dbReference type="PROSITE" id="PS50943"/>
    </source>
</evidence>
<dbReference type="Proteomes" id="UP001595824">
    <property type="component" value="Unassembled WGS sequence"/>
</dbReference>